<comment type="caution">
    <text evidence="1">The sequence shown here is derived from an EMBL/GenBank/DDBJ whole genome shotgun (WGS) entry which is preliminary data.</text>
</comment>
<gene>
    <name evidence="1" type="ORF">RF11_02271</name>
</gene>
<dbReference type="AlphaFoldDB" id="A0A0C2MP72"/>
<reference evidence="1 2" key="1">
    <citation type="journal article" date="2014" name="Genome Biol. Evol.">
        <title>The genome of the myxosporean Thelohanellus kitauei shows adaptations to nutrient acquisition within its fish host.</title>
        <authorList>
            <person name="Yang Y."/>
            <person name="Xiong J."/>
            <person name="Zhou Z."/>
            <person name="Huo F."/>
            <person name="Miao W."/>
            <person name="Ran C."/>
            <person name="Liu Y."/>
            <person name="Zhang J."/>
            <person name="Feng J."/>
            <person name="Wang M."/>
            <person name="Wang M."/>
            <person name="Wang L."/>
            <person name="Yao B."/>
        </authorList>
    </citation>
    <scope>NUCLEOTIDE SEQUENCE [LARGE SCALE GENOMIC DNA]</scope>
    <source>
        <strain evidence="1">Wuqing</strain>
    </source>
</reference>
<dbReference type="OrthoDB" id="9972728at2759"/>
<evidence type="ECO:0000313" key="1">
    <source>
        <dbReference type="EMBL" id="KII63461.1"/>
    </source>
</evidence>
<organism evidence="1 2">
    <name type="scientific">Thelohanellus kitauei</name>
    <name type="common">Myxosporean</name>
    <dbReference type="NCBI Taxonomy" id="669202"/>
    <lineage>
        <taxon>Eukaryota</taxon>
        <taxon>Metazoa</taxon>
        <taxon>Cnidaria</taxon>
        <taxon>Myxozoa</taxon>
        <taxon>Myxosporea</taxon>
        <taxon>Bivalvulida</taxon>
        <taxon>Platysporina</taxon>
        <taxon>Myxobolidae</taxon>
        <taxon>Thelohanellus</taxon>
    </lineage>
</organism>
<sequence>MVANKFSFENHLMSIGPLRILAQAKGEVFLTKFENQNLPSYVSEKSPNYDPRETFSLPYHRKFILEELKPLIRFVTSFISADPNIPPEHKVPKEFFFAALAKLKPLIQVPVPLSPQRSRYMAAKILITSLFENHGMLNPQLTHLNHTLLKQTEKAPIQSQITPEKYYNFDHFKLYTVVLLIGGLSRNYSLSYSPGSANNFMKQGTVKISGVSRRKLSSYPKNIQILENFETVSSENSKQIA</sequence>
<dbReference type="Proteomes" id="UP000031668">
    <property type="component" value="Unassembled WGS sequence"/>
</dbReference>
<dbReference type="EMBL" id="JWZT01004669">
    <property type="protein sequence ID" value="KII63461.1"/>
    <property type="molecule type" value="Genomic_DNA"/>
</dbReference>
<accession>A0A0C2MP72</accession>
<protein>
    <submittedName>
        <fullName evidence="1">Uncharacterized protein</fullName>
    </submittedName>
</protein>
<proteinExistence type="predicted"/>
<name>A0A0C2MP72_THEKT</name>
<evidence type="ECO:0000313" key="2">
    <source>
        <dbReference type="Proteomes" id="UP000031668"/>
    </source>
</evidence>
<keyword evidence="2" id="KW-1185">Reference proteome</keyword>